<sequence>MSSSEKRSWNFKGVRKLRKSIWSRLETALLKLGKSAKVFPPLGTVISELIDCMDIPCEGAASRKEHQQQEEELKALKQCVIELQNTSGHTSGGYAGILQLVLYFKLCSKQLLNSPVFESKRRRRHIETQFRQLQMETNALVYKNSRIQLQMSLIQLLSPAQYARYNSSNLSALQQLGRVEETDAILREEVYGWAIDENSPKIYWMTGGEKTTIAYDLCKWLDEKKQLGASFFCSSDHRTHGECNRIIPTIAYQLARHSQDFQSYLCKTILDDPDIVTLDTGQQLNALILDRPRDRERENSAEKTNIVVINALNECKNQSEVDLMMKVLLNRAKSLPFKVFVTSRSKPPAEYVLPPTEGRFSPVLRVLDISNDDFSHPPLENNAVIRTKQCGGKETPSPSTDTPIQAHTIISPPLEIVTRPPPELYGLQEAVPYEVKGSSGVKSWRPITTNPLPYRSLATNRHATSFVLSAQYSISKFSQTSDGLGIYSDFLPNKSIEWGYLRRDLVGTLIVSQGALENSWLRALASILPAKSSERKNRAQHQWKSHPRGGDVFAVRLYSVIL</sequence>
<evidence type="ECO:0000259" key="2">
    <source>
        <dbReference type="Pfam" id="PF24883"/>
    </source>
</evidence>
<comment type="caution">
    <text evidence="3">The sequence shown here is derived from an EMBL/GenBank/DDBJ whole genome shotgun (WGS) entry which is preliminary data.</text>
</comment>
<keyword evidence="1" id="KW-0677">Repeat</keyword>
<protein>
    <recommendedName>
        <fullName evidence="2">Nephrocystin 3-like N-terminal domain-containing protein</fullName>
    </recommendedName>
</protein>
<dbReference type="InterPro" id="IPR056884">
    <property type="entry name" value="NPHP3-like_N"/>
</dbReference>
<dbReference type="Pfam" id="PF24883">
    <property type="entry name" value="NPHP3_N"/>
    <property type="match status" value="1"/>
</dbReference>
<dbReference type="Proteomes" id="UP000663846">
    <property type="component" value="Unassembled WGS sequence"/>
</dbReference>
<gene>
    <name evidence="3" type="ORF">RDB_LOCUS122065</name>
</gene>
<evidence type="ECO:0000313" key="4">
    <source>
        <dbReference type="Proteomes" id="UP000663846"/>
    </source>
</evidence>
<accession>A0A8H2XZR3</accession>
<evidence type="ECO:0000256" key="1">
    <source>
        <dbReference type="ARBA" id="ARBA00022737"/>
    </source>
</evidence>
<dbReference type="EMBL" id="CAJMWS010000350">
    <property type="protein sequence ID" value="CAE6436923.1"/>
    <property type="molecule type" value="Genomic_DNA"/>
</dbReference>
<organism evidence="3 4">
    <name type="scientific">Rhizoctonia solani</name>
    <dbReference type="NCBI Taxonomy" id="456999"/>
    <lineage>
        <taxon>Eukaryota</taxon>
        <taxon>Fungi</taxon>
        <taxon>Dikarya</taxon>
        <taxon>Basidiomycota</taxon>
        <taxon>Agaricomycotina</taxon>
        <taxon>Agaricomycetes</taxon>
        <taxon>Cantharellales</taxon>
        <taxon>Ceratobasidiaceae</taxon>
        <taxon>Rhizoctonia</taxon>
    </lineage>
</organism>
<reference evidence="3" key="1">
    <citation type="submission" date="2021-01" db="EMBL/GenBank/DDBJ databases">
        <authorList>
            <person name="Kaushik A."/>
        </authorList>
    </citation>
    <scope>NUCLEOTIDE SEQUENCE</scope>
    <source>
        <strain evidence="3">AG1-1C</strain>
    </source>
</reference>
<feature type="domain" description="Nephrocystin 3-like N-terminal" evidence="2">
    <location>
        <begin position="188"/>
        <end position="344"/>
    </location>
</feature>
<name>A0A8H2XZR3_9AGAM</name>
<proteinExistence type="predicted"/>
<dbReference type="AlphaFoldDB" id="A0A8H2XZR3"/>
<evidence type="ECO:0000313" key="3">
    <source>
        <dbReference type="EMBL" id="CAE6436923.1"/>
    </source>
</evidence>